<evidence type="ECO:0000259" key="5">
    <source>
        <dbReference type="Pfam" id="PF00296"/>
    </source>
</evidence>
<dbReference type="Gene3D" id="3.20.20.30">
    <property type="entry name" value="Luciferase-like domain"/>
    <property type="match status" value="1"/>
</dbReference>
<dbReference type="OrthoDB" id="7903015at2"/>
<comment type="caution">
    <text evidence="6">The sequence shown here is derived from an EMBL/GenBank/DDBJ whole genome shotgun (WGS) entry which is preliminary data.</text>
</comment>
<sequence>MTLKFGAFIPPFHSLGEDPTTAFWRDLDLIHWLDELGLDEAWVGEHHSGGWSTVSSPEVFLAAAAERTRRIKLGTGVVSLPYHHPLTAANRIVQLDHQSGGRAMFGMGAGVSPADAHMMGISAGDQRRMMAESLEALVRLFKGDEPVTMKTDWFELRDAMLHLRPYTKPRFDMAVASAGTERGMRLAGRYGLEALTFAGRPGMSEPPLAQLWAAGEEEAAQYGQTVDRSKWRVAICVHIAETREEALDQVRAGMSHWFREYVRDTVGASAKLPEGREAEVAVETHTAIIGSVEDAIEGIERMQRESGGFGTLLVNTQDWATREQTKRSYELLARYVAPHFTGALDSRRASQKWVSENKDGFAAQAREAAAQATASR</sequence>
<dbReference type="EMBL" id="MEHK01000002">
    <property type="protein sequence ID" value="OEJ22401.1"/>
    <property type="molecule type" value="Genomic_DNA"/>
</dbReference>
<dbReference type="Pfam" id="PF00296">
    <property type="entry name" value="Bac_luciferase"/>
    <property type="match status" value="1"/>
</dbReference>
<keyword evidence="2" id="KW-0285">Flavoprotein</keyword>
<dbReference type="GO" id="GO:0004497">
    <property type="term" value="F:monooxygenase activity"/>
    <property type="evidence" value="ECO:0007669"/>
    <property type="project" value="UniProtKB-KW"/>
</dbReference>
<dbReference type="InterPro" id="IPR036661">
    <property type="entry name" value="Luciferase-like_sf"/>
</dbReference>
<dbReference type="GO" id="GO:0005829">
    <property type="term" value="C:cytosol"/>
    <property type="evidence" value="ECO:0007669"/>
    <property type="project" value="TreeGrafter"/>
</dbReference>
<keyword evidence="4 6" id="KW-0503">Monooxygenase</keyword>
<proteinExistence type="inferred from homology"/>
<name>A0A1E5P076_9ACTN</name>
<dbReference type="STRING" id="36818.BGK67_33170"/>
<dbReference type="RefSeq" id="WP_069924451.1">
    <property type="nucleotide sequence ID" value="NZ_MEHK01000002.1"/>
</dbReference>
<comment type="similarity">
    <text evidence="1">Belongs to the bacterial luciferase oxidoreductase family.</text>
</comment>
<evidence type="ECO:0000313" key="7">
    <source>
        <dbReference type="Proteomes" id="UP000095705"/>
    </source>
</evidence>
<gene>
    <name evidence="6" type="ORF">BGK67_33170</name>
</gene>
<dbReference type="SUPFAM" id="SSF51679">
    <property type="entry name" value="Bacterial luciferase-like"/>
    <property type="match status" value="1"/>
</dbReference>
<dbReference type="InterPro" id="IPR011251">
    <property type="entry name" value="Luciferase-like_dom"/>
</dbReference>
<evidence type="ECO:0000256" key="1">
    <source>
        <dbReference type="ARBA" id="ARBA00010426"/>
    </source>
</evidence>
<dbReference type="Proteomes" id="UP000095705">
    <property type="component" value="Unassembled WGS sequence"/>
</dbReference>
<dbReference type="AlphaFoldDB" id="A0A1E5P076"/>
<evidence type="ECO:0000256" key="4">
    <source>
        <dbReference type="ARBA" id="ARBA00023033"/>
    </source>
</evidence>
<dbReference type="PANTHER" id="PTHR30137">
    <property type="entry name" value="LUCIFERASE-LIKE MONOOXYGENASE"/>
    <property type="match status" value="1"/>
</dbReference>
<dbReference type="PANTHER" id="PTHR30137:SF16">
    <property type="entry name" value="BLL0895 PROTEIN"/>
    <property type="match status" value="1"/>
</dbReference>
<evidence type="ECO:0000256" key="2">
    <source>
        <dbReference type="ARBA" id="ARBA00022630"/>
    </source>
</evidence>
<evidence type="ECO:0000256" key="3">
    <source>
        <dbReference type="ARBA" id="ARBA00023002"/>
    </source>
</evidence>
<feature type="domain" description="Luciferase-like" evidence="5">
    <location>
        <begin position="4"/>
        <end position="303"/>
    </location>
</feature>
<organism evidence="6 7">
    <name type="scientific">Streptomyces subrutilus</name>
    <dbReference type="NCBI Taxonomy" id="36818"/>
    <lineage>
        <taxon>Bacteria</taxon>
        <taxon>Bacillati</taxon>
        <taxon>Actinomycetota</taxon>
        <taxon>Actinomycetes</taxon>
        <taxon>Kitasatosporales</taxon>
        <taxon>Streptomycetaceae</taxon>
        <taxon>Streptomyces</taxon>
    </lineage>
</organism>
<accession>A0A1E5P076</accession>
<keyword evidence="7" id="KW-1185">Reference proteome</keyword>
<evidence type="ECO:0000313" key="6">
    <source>
        <dbReference type="EMBL" id="OEJ22401.1"/>
    </source>
</evidence>
<dbReference type="GO" id="GO:0016705">
    <property type="term" value="F:oxidoreductase activity, acting on paired donors, with incorporation or reduction of molecular oxygen"/>
    <property type="evidence" value="ECO:0007669"/>
    <property type="project" value="InterPro"/>
</dbReference>
<dbReference type="InterPro" id="IPR050766">
    <property type="entry name" value="Bact_Lucif_Oxidored"/>
</dbReference>
<reference evidence="6 7" key="1">
    <citation type="submission" date="2016-08" db="EMBL/GenBank/DDBJ databases">
        <title>The complete genome of Streptomyces subrutilus 10-1-1.</title>
        <authorList>
            <person name="Chen X."/>
        </authorList>
    </citation>
    <scope>NUCLEOTIDE SEQUENCE [LARGE SCALE GENOMIC DNA]</scope>
    <source>
        <strain evidence="6 7">10-1-1</strain>
    </source>
</reference>
<protein>
    <submittedName>
        <fullName evidence="6">Monooxygenase</fullName>
    </submittedName>
</protein>
<keyword evidence="3" id="KW-0560">Oxidoreductase</keyword>